<dbReference type="PANTHER" id="PTHR47044">
    <property type="entry name" value="OS02G0276400 PROTEIN"/>
    <property type="match status" value="1"/>
</dbReference>
<organism evidence="2 3">
    <name type="scientific">Dysosmobacter welbionis</name>
    <dbReference type="NCBI Taxonomy" id="2093857"/>
    <lineage>
        <taxon>Bacteria</taxon>
        <taxon>Bacillati</taxon>
        <taxon>Bacillota</taxon>
        <taxon>Clostridia</taxon>
        <taxon>Eubacteriales</taxon>
        <taxon>Oscillospiraceae</taxon>
        <taxon>Dysosmobacter</taxon>
    </lineage>
</organism>
<dbReference type="InterPro" id="IPR036380">
    <property type="entry name" value="Isochorismatase-like_sf"/>
</dbReference>
<dbReference type="Gene3D" id="3.40.50.850">
    <property type="entry name" value="Isochorismatase-like"/>
    <property type="match status" value="1"/>
</dbReference>
<dbReference type="CDD" id="cd00431">
    <property type="entry name" value="cysteine_hydrolases"/>
    <property type="match status" value="1"/>
</dbReference>
<dbReference type="EMBL" id="CP034413">
    <property type="protein sequence ID" value="QCI60032.1"/>
    <property type="molecule type" value="Genomic_DNA"/>
</dbReference>
<protein>
    <submittedName>
        <fullName evidence="2">Cysteine hydrolase</fullName>
    </submittedName>
</protein>
<feature type="domain" description="Isochorismatase-like" evidence="1">
    <location>
        <begin position="8"/>
        <end position="189"/>
    </location>
</feature>
<dbReference type="Pfam" id="PF00857">
    <property type="entry name" value="Isochorismatase"/>
    <property type="match status" value="1"/>
</dbReference>
<accession>A0A4D7B163</accession>
<keyword evidence="2" id="KW-0378">Hydrolase</keyword>
<reference evidence="3" key="1">
    <citation type="submission" date="2018-12" db="EMBL/GenBank/DDBJ databases">
        <title>Dusodibacter welbiota gen. nov., sp. nov., isolated from human faeces and emended description of the Oscillibacter genus.</title>
        <authorList>
            <person name="Le Roy T."/>
            <person name="Van der Smissen P."/>
            <person name="Delzenne N."/>
            <person name="Muccioli G."/>
            <person name="Collet J.F."/>
            <person name="Cani P.D."/>
        </authorList>
    </citation>
    <scope>NUCLEOTIDE SEQUENCE [LARGE SCALE GENOMIC DNA]</scope>
    <source>
        <strain evidence="3">J115</strain>
    </source>
</reference>
<dbReference type="GO" id="GO:0016787">
    <property type="term" value="F:hydrolase activity"/>
    <property type="evidence" value="ECO:0007669"/>
    <property type="project" value="UniProtKB-KW"/>
</dbReference>
<dbReference type="GeneID" id="89521523"/>
<dbReference type="InterPro" id="IPR000868">
    <property type="entry name" value="Isochorismatase-like_dom"/>
</dbReference>
<name>A0A4D7B163_9FIRM</name>
<keyword evidence="3" id="KW-1185">Reference proteome</keyword>
<dbReference type="KEGG" id="obj:EIO64_13060"/>
<dbReference type="RefSeq" id="WP_021748877.1">
    <property type="nucleotide sequence ID" value="NZ_CAUWCU010000002.1"/>
</dbReference>
<evidence type="ECO:0000313" key="3">
    <source>
        <dbReference type="Proteomes" id="UP000298642"/>
    </source>
</evidence>
<evidence type="ECO:0000259" key="1">
    <source>
        <dbReference type="Pfam" id="PF00857"/>
    </source>
</evidence>
<gene>
    <name evidence="2" type="ORF">EIO64_13060</name>
</gene>
<dbReference type="Proteomes" id="UP000298642">
    <property type="component" value="Chromosome"/>
</dbReference>
<proteinExistence type="predicted"/>
<dbReference type="AlphaFoldDB" id="A0A4D7B163"/>
<sequence>MKPNPTRSALLVIDMENGFVHPEGGHWIRFAQSMVPNCVRAVELARAKGIPVFFVKRLYRADGSDVELTRYPGWVAGGRACRPASTGPNSAQAPEGLRPQPGDYTIIKPRWSAFFQTELDLILRRLDVRTVILTGTTTPNCIRTTCYDAIALEYNTVVLTDCCSSHTEEIQRVNLEDMARAGAILMDSASFADYGPGTVEDLSAAIRARMLEEDTVPEPFRSEDGQVFWPDLW</sequence>
<evidence type="ECO:0000313" key="2">
    <source>
        <dbReference type="EMBL" id="QCI60032.1"/>
    </source>
</evidence>
<dbReference type="SUPFAM" id="SSF52499">
    <property type="entry name" value="Isochorismatase-like hydrolases"/>
    <property type="match status" value="1"/>
</dbReference>